<proteinExistence type="predicted"/>
<comment type="caution">
    <text evidence="3">The sequence shown here is derived from an EMBL/GenBank/DDBJ whole genome shotgun (WGS) entry which is preliminary data.</text>
</comment>
<dbReference type="InterPro" id="IPR050708">
    <property type="entry name" value="T6SS_VgrG/RHS"/>
</dbReference>
<dbReference type="PANTHER" id="PTHR32305">
    <property type="match status" value="1"/>
</dbReference>
<dbReference type="InterPro" id="IPR006530">
    <property type="entry name" value="YD"/>
</dbReference>
<evidence type="ECO:0000313" key="4">
    <source>
        <dbReference type="Proteomes" id="UP000291600"/>
    </source>
</evidence>
<organism evidence="3 4">
    <name type="scientific">Hafnia alvei</name>
    <dbReference type="NCBI Taxonomy" id="569"/>
    <lineage>
        <taxon>Bacteria</taxon>
        <taxon>Pseudomonadati</taxon>
        <taxon>Pseudomonadota</taxon>
        <taxon>Gammaproteobacteria</taxon>
        <taxon>Enterobacterales</taxon>
        <taxon>Hafniaceae</taxon>
        <taxon>Hafnia</taxon>
    </lineage>
</organism>
<evidence type="ECO:0000256" key="1">
    <source>
        <dbReference type="ARBA" id="ARBA00022737"/>
    </source>
</evidence>
<dbReference type="EMBL" id="SITJ01000002">
    <property type="protein sequence ID" value="TBL71671.1"/>
    <property type="molecule type" value="Genomic_DNA"/>
</dbReference>
<accession>A0ABD7QAZ2</accession>
<dbReference type="Gene3D" id="2.180.10.10">
    <property type="entry name" value="RHS repeat-associated core"/>
    <property type="match status" value="1"/>
</dbReference>
<feature type="non-terminal residue" evidence="3">
    <location>
        <position position="1"/>
    </location>
</feature>
<dbReference type="NCBIfam" id="TIGR01643">
    <property type="entry name" value="YD_repeat_2x"/>
    <property type="match status" value="2"/>
</dbReference>
<sequence length="101" mass="11533">DLVSLTEPDGSQTVMTYDDNGRLLTRTYGGATLQFAYDTADRLITLTNENDAQMRFTYDVMDRLVEEVGFDGRVQRYRYNAVGELIESDDAGLITQWQHDI</sequence>
<name>A0ABD7QAZ2_HAFAL</name>
<dbReference type="Proteomes" id="UP000291600">
    <property type="component" value="Unassembled WGS sequence"/>
</dbReference>
<gene>
    <name evidence="3" type="ORF">EYY96_00005</name>
</gene>
<feature type="domain" description="Teneurin-like YD-shell" evidence="2">
    <location>
        <begin position="11"/>
        <end position="85"/>
    </location>
</feature>
<reference evidence="3 4" key="1">
    <citation type="submission" date="2019-02" db="EMBL/GenBank/DDBJ databases">
        <title>Comparative genomic analysis of the Hafnia genus genomes.</title>
        <authorList>
            <person name="Zhiqiu Y."/>
            <person name="Chao Y."/>
            <person name="Yuhui D."/>
            <person name="Di H."/>
            <person name="Bin L."/>
        </authorList>
    </citation>
    <scope>NUCLEOTIDE SEQUENCE [LARGE SCALE GENOMIC DNA]</scope>
    <source>
        <strain evidence="3 4">PCM_1210</strain>
    </source>
</reference>
<dbReference type="PANTHER" id="PTHR32305:SF15">
    <property type="entry name" value="PROTEIN RHSA-RELATED"/>
    <property type="match status" value="1"/>
</dbReference>
<protein>
    <submittedName>
        <fullName evidence="3">RHS repeat protein</fullName>
    </submittedName>
</protein>
<feature type="non-terminal residue" evidence="3">
    <location>
        <position position="101"/>
    </location>
</feature>
<keyword evidence="1" id="KW-0677">Repeat</keyword>
<dbReference type="AlphaFoldDB" id="A0ABD7QAZ2"/>
<evidence type="ECO:0000259" key="2">
    <source>
        <dbReference type="Pfam" id="PF25023"/>
    </source>
</evidence>
<evidence type="ECO:0000313" key="3">
    <source>
        <dbReference type="EMBL" id="TBL71671.1"/>
    </source>
</evidence>
<dbReference type="Pfam" id="PF25023">
    <property type="entry name" value="TEN_YD-shell"/>
    <property type="match status" value="1"/>
</dbReference>
<dbReference type="RefSeq" id="WP_130970165.1">
    <property type="nucleotide sequence ID" value="NZ_SITJ01000002.1"/>
</dbReference>
<dbReference type="InterPro" id="IPR056823">
    <property type="entry name" value="TEN-like_YD-shell"/>
</dbReference>